<protein>
    <submittedName>
        <fullName evidence="2">Uncharacterized protein</fullName>
    </submittedName>
</protein>
<gene>
    <name evidence="2" type="ORF">PR048_014392</name>
</gene>
<evidence type="ECO:0000256" key="1">
    <source>
        <dbReference type="SAM" id="MobiDB-lite"/>
    </source>
</evidence>
<feature type="region of interest" description="Disordered" evidence="1">
    <location>
        <begin position="777"/>
        <end position="809"/>
    </location>
</feature>
<accession>A0ABQ9HE41</accession>
<name>A0ABQ9HE41_9NEOP</name>
<dbReference type="EMBL" id="JARBHB010000005">
    <property type="protein sequence ID" value="KAJ8882581.1"/>
    <property type="molecule type" value="Genomic_DNA"/>
</dbReference>
<feature type="compositionally biased region" description="Polar residues" evidence="1">
    <location>
        <begin position="48"/>
        <end position="67"/>
    </location>
</feature>
<evidence type="ECO:0000313" key="2">
    <source>
        <dbReference type="EMBL" id="KAJ8882581.1"/>
    </source>
</evidence>
<dbReference type="Proteomes" id="UP001159363">
    <property type="component" value="Chromosome 4"/>
</dbReference>
<sequence>MYVDANEETTSARVYTVLSGTVKSSRTREQRVGNNVRQSAPGKPTRQPADQPTGNVSHHTVTNQTQGPFPAANQGMGTPTSKDQAAPPHLYGRLHHRGSKLYLRSYLRLTLKTVAPFEFRAGLEIEIKVHVEPPKWAVRNLDPRSAAIVDKIAIPVIKNPDDDMKYILKTAQGQRRFHRELCYMGSASWVTTIYDRQKITYTLIDTSTHSCPCLLEYAVSKSAHLATGHSTQLKPAYLATVHHTPLPMSDWLLHAVKDSLLAGAVSWRVGDRALMGERRSNILVACAAGCNWALAAVEPRYVVVRLLASHQGEPGSIPGGVVPEFAHVEIVLYDAAGRRVFLGISRRCSIPRFTLINCQNQISSLALSLNDCSASVFASTLQGVTGDLSHVVPAIMADPGTTPRRPANSAHTAARRTPKLDTLRNRENVCANISSKPLQCLNTLMNWSVLLVGFCFRRTIGLDAARQVRCEVLIGKGHYAMLLVSGTTLLEFVVREAVSLLYRKRLGCSPSTKGNRVQSPVGSLPDFRMWESYRMMPMVCMFSRGSPVSPAPSFQRYSILTSVTLIGSQDQALPNIFTHSLTYLKELKPFTIVGRKAVNNAMDVVKCIHLPTRDKTRRKSIEKNVAETYEFLDSNVSRSESVSYLGLYWPVFAWTRTDVRASILRHTIKLPFLIRPALSIDVLTADEGETRVDGGREGGGGEPRADYRRRPAKIRERSRGAIEPDSPSWEASIVTTTLPDGIFGVLPTISDKKVYRLFTPRSPLPPPPHDSLAGRRQLRAAARSAGRTDSPSTINKKEQRRAPSCHSPTRLLRADRIAPGTRRRVFYPEQLPHDQQYRTLASSSRSVTMQDSPRSSIHNTNTSSAVTSQPTSSVLFIDVRATAISQKAFTKTAGRCTAAMFTGS</sequence>
<proteinExistence type="predicted"/>
<evidence type="ECO:0000313" key="3">
    <source>
        <dbReference type="Proteomes" id="UP001159363"/>
    </source>
</evidence>
<feature type="region of interest" description="Disordered" evidence="1">
    <location>
        <begin position="838"/>
        <end position="869"/>
    </location>
</feature>
<reference evidence="2 3" key="1">
    <citation type="submission" date="2023-02" db="EMBL/GenBank/DDBJ databases">
        <title>LHISI_Scaffold_Assembly.</title>
        <authorList>
            <person name="Stuart O.P."/>
            <person name="Cleave R."/>
            <person name="Magrath M.J.L."/>
            <person name="Mikheyev A.S."/>
        </authorList>
    </citation>
    <scope>NUCLEOTIDE SEQUENCE [LARGE SCALE GENOMIC DNA]</scope>
    <source>
        <strain evidence="2">Daus_M_001</strain>
        <tissue evidence="2">Leg muscle</tissue>
    </source>
</reference>
<feature type="region of interest" description="Disordered" evidence="1">
    <location>
        <begin position="22"/>
        <end position="89"/>
    </location>
</feature>
<organism evidence="2 3">
    <name type="scientific">Dryococelus australis</name>
    <dbReference type="NCBI Taxonomy" id="614101"/>
    <lineage>
        <taxon>Eukaryota</taxon>
        <taxon>Metazoa</taxon>
        <taxon>Ecdysozoa</taxon>
        <taxon>Arthropoda</taxon>
        <taxon>Hexapoda</taxon>
        <taxon>Insecta</taxon>
        <taxon>Pterygota</taxon>
        <taxon>Neoptera</taxon>
        <taxon>Polyneoptera</taxon>
        <taxon>Phasmatodea</taxon>
        <taxon>Verophasmatodea</taxon>
        <taxon>Anareolatae</taxon>
        <taxon>Phasmatidae</taxon>
        <taxon>Eurycanthinae</taxon>
        <taxon>Dryococelus</taxon>
    </lineage>
</organism>
<keyword evidence="3" id="KW-1185">Reference proteome</keyword>
<comment type="caution">
    <text evidence="2">The sequence shown here is derived from an EMBL/GenBank/DDBJ whole genome shotgun (WGS) entry which is preliminary data.</text>
</comment>